<name>I3C5D5_9FLAO</name>
<keyword evidence="2" id="KW-1185">Reference proteome</keyword>
<organism evidence="1 2">
    <name type="scientific">Galbibacter orientalis DSM 19592</name>
    <dbReference type="NCBI Taxonomy" id="926559"/>
    <lineage>
        <taxon>Bacteria</taxon>
        <taxon>Pseudomonadati</taxon>
        <taxon>Bacteroidota</taxon>
        <taxon>Flavobacteriia</taxon>
        <taxon>Flavobacteriales</taxon>
        <taxon>Flavobacteriaceae</taxon>
        <taxon>Galbibacter</taxon>
    </lineage>
</organism>
<dbReference type="EMBL" id="JH651379">
    <property type="protein sequence ID" value="EIJ38828.1"/>
    <property type="molecule type" value="Genomic_DNA"/>
</dbReference>
<accession>I3C5D5</accession>
<protein>
    <submittedName>
        <fullName evidence="1">Uncharacterized protein</fullName>
    </submittedName>
</protein>
<dbReference type="AlphaFoldDB" id="I3C5D5"/>
<dbReference type="RefSeq" id="WP_008612109.1">
    <property type="nucleotide sequence ID" value="NZ_JH651379.1"/>
</dbReference>
<dbReference type="HOGENOM" id="CLU_2523117_0_0_10"/>
<evidence type="ECO:0000313" key="1">
    <source>
        <dbReference type="EMBL" id="EIJ38828.1"/>
    </source>
</evidence>
<gene>
    <name evidence="1" type="ORF">JoomaDRAFT_1824</name>
</gene>
<reference evidence="1 2" key="1">
    <citation type="submission" date="2012-02" db="EMBL/GenBank/DDBJ databases">
        <title>Improved High-Quality Draft genome of Joostella marina DSM 19592.</title>
        <authorList>
            <consortium name="US DOE Joint Genome Institute (JGI-PGF)"/>
            <person name="Lucas S."/>
            <person name="Copeland A."/>
            <person name="Lapidus A."/>
            <person name="Bruce D."/>
            <person name="Goodwin L."/>
            <person name="Pitluck S."/>
            <person name="Peters L."/>
            <person name="Chertkov O."/>
            <person name="Ovchinnikova G."/>
            <person name="Kyrpides N."/>
            <person name="Mavromatis K."/>
            <person name="Detter J.C."/>
            <person name="Han C."/>
            <person name="Land M."/>
            <person name="Hauser L."/>
            <person name="Markowitz V."/>
            <person name="Cheng J.-F."/>
            <person name="Hugenholtz P."/>
            <person name="Woyke T."/>
            <person name="Wu D."/>
            <person name="Tindall B."/>
            <person name="Brambilla E."/>
            <person name="Klenk H.-P."/>
            <person name="Eisen J.A."/>
        </authorList>
    </citation>
    <scope>NUCLEOTIDE SEQUENCE [LARGE SCALE GENOMIC DNA]</scope>
    <source>
        <strain evidence="1 2">DSM 19592</strain>
    </source>
</reference>
<evidence type="ECO:0000313" key="2">
    <source>
        <dbReference type="Proteomes" id="UP000004690"/>
    </source>
</evidence>
<dbReference type="STRING" id="926559.JoomaDRAFT_1824"/>
<dbReference type="Proteomes" id="UP000004690">
    <property type="component" value="Unassembled WGS sequence"/>
</dbReference>
<proteinExistence type="predicted"/>
<dbReference type="OrthoDB" id="9793489at2"/>
<sequence>MVPIREEVDKYVTEGKTLNVPSLKGDDILEKEICNLSTENIKSWFENNKHLIWDKNDLSKLKEFYIMNNETEKSEIIRLLLNLI</sequence>